<name>A0A5N6MIB3_9ASTR</name>
<evidence type="ECO:0000313" key="2">
    <source>
        <dbReference type="Proteomes" id="UP000326396"/>
    </source>
</evidence>
<comment type="caution">
    <text evidence="1">The sequence shown here is derived from an EMBL/GenBank/DDBJ whole genome shotgun (WGS) entry which is preliminary data.</text>
</comment>
<proteinExistence type="predicted"/>
<protein>
    <submittedName>
        <fullName evidence="1">Uncharacterized protein</fullName>
    </submittedName>
</protein>
<sequence>MSPEMMSFTVLRRLRKHSGDVSEMRCGLLDPYHNTQINLNVSSHMITVSMQKDLSLKDQHKAGNKHSQQGELQLLANGLSVDSTIIVPRSAPHRFTRYSSKTRTFDIVIEFPSQGKIP</sequence>
<accession>A0A5N6MIB3</accession>
<reference evidence="1 2" key="1">
    <citation type="submission" date="2019-05" db="EMBL/GenBank/DDBJ databases">
        <title>Mikania micrantha, genome provides insights into the molecular mechanism of rapid growth.</title>
        <authorList>
            <person name="Liu B."/>
        </authorList>
    </citation>
    <scope>NUCLEOTIDE SEQUENCE [LARGE SCALE GENOMIC DNA]</scope>
    <source>
        <strain evidence="1">NLD-2019</strain>
        <tissue evidence="1">Leaf</tissue>
    </source>
</reference>
<evidence type="ECO:0000313" key="1">
    <source>
        <dbReference type="EMBL" id="KAD3640035.1"/>
    </source>
</evidence>
<dbReference type="AlphaFoldDB" id="A0A5N6MIB3"/>
<keyword evidence="2" id="KW-1185">Reference proteome</keyword>
<dbReference type="EMBL" id="SZYD01000015">
    <property type="protein sequence ID" value="KAD3640035.1"/>
    <property type="molecule type" value="Genomic_DNA"/>
</dbReference>
<organism evidence="1 2">
    <name type="scientific">Mikania micrantha</name>
    <name type="common">bitter vine</name>
    <dbReference type="NCBI Taxonomy" id="192012"/>
    <lineage>
        <taxon>Eukaryota</taxon>
        <taxon>Viridiplantae</taxon>
        <taxon>Streptophyta</taxon>
        <taxon>Embryophyta</taxon>
        <taxon>Tracheophyta</taxon>
        <taxon>Spermatophyta</taxon>
        <taxon>Magnoliopsida</taxon>
        <taxon>eudicotyledons</taxon>
        <taxon>Gunneridae</taxon>
        <taxon>Pentapetalae</taxon>
        <taxon>asterids</taxon>
        <taxon>campanulids</taxon>
        <taxon>Asterales</taxon>
        <taxon>Asteraceae</taxon>
        <taxon>Asteroideae</taxon>
        <taxon>Heliantheae alliance</taxon>
        <taxon>Eupatorieae</taxon>
        <taxon>Mikania</taxon>
    </lineage>
</organism>
<dbReference type="Proteomes" id="UP000326396">
    <property type="component" value="Linkage Group LG5"/>
</dbReference>
<gene>
    <name evidence="1" type="ORF">E3N88_29258</name>
</gene>